<feature type="signal peptide" evidence="2">
    <location>
        <begin position="1"/>
        <end position="20"/>
    </location>
</feature>
<gene>
    <name evidence="3" type="ORF">BGZ97_008714</name>
</gene>
<dbReference type="OrthoDB" id="2355851at2759"/>
<evidence type="ECO:0000256" key="2">
    <source>
        <dbReference type="SAM" id="SignalP"/>
    </source>
</evidence>
<keyword evidence="4" id="KW-1185">Reference proteome</keyword>
<feature type="compositionally biased region" description="Low complexity" evidence="1">
    <location>
        <begin position="24"/>
        <end position="79"/>
    </location>
</feature>
<dbReference type="AlphaFoldDB" id="A0A9P6QQW0"/>
<organism evidence="3 4">
    <name type="scientific">Linnemannia gamsii</name>
    <dbReference type="NCBI Taxonomy" id="64522"/>
    <lineage>
        <taxon>Eukaryota</taxon>
        <taxon>Fungi</taxon>
        <taxon>Fungi incertae sedis</taxon>
        <taxon>Mucoromycota</taxon>
        <taxon>Mortierellomycotina</taxon>
        <taxon>Mortierellomycetes</taxon>
        <taxon>Mortierellales</taxon>
        <taxon>Mortierellaceae</taxon>
        <taxon>Linnemannia</taxon>
    </lineage>
</organism>
<feature type="region of interest" description="Disordered" evidence="1">
    <location>
        <begin position="24"/>
        <end position="89"/>
    </location>
</feature>
<dbReference type="InterPro" id="IPR052766">
    <property type="entry name" value="S41A_metabolite_peptidase"/>
</dbReference>
<accession>A0A9P6QQW0</accession>
<comment type="caution">
    <text evidence="3">The sequence shown here is derived from an EMBL/GenBank/DDBJ whole genome shotgun (WGS) entry which is preliminary data.</text>
</comment>
<reference evidence="3" key="1">
    <citation type="journal article" date="2020" name="Fungal Divers.">
        <title>Resolving the Mortierellaceae phylogeny through synthesis of multi-gene phylogenetics and phylogenomics.</title>
        <authorList>
            <person name="Vandepol N."/>
            <person name="Liber J."/>
            <person name="Desiro A."/>
            <person name="Na H."/>
            <person name="Kennedy M."/>
            <person name="Barry K."/>
            <person name="Grigoriev I.V."/>
            <person name="Miller A.N."/>
            <person name="O'Donnell K."/>
            <person name="Stajich J.E."/>
            <person name="Bonito G."/>
        </authorList>
    </citation>
    <scope>NUCLEOTIDE SEQUENCE</scope>
    <source>
        <strain evidence="3">NVP60</strain>
    </source>
</reference>
<evidence type="ECO:0000313" key="4">
    <source>
        <dbReference type="Proteomes" id="UP000823405"/>
    </source>
</evidence>
<sequence length="193" mass="20539">MKITSILSLAVALCVVSAQAAPSSTTTKTTTSVRKATTTPAKAKTTAKPKTTAGKPKTSAKPKATTTTTTKAPAKTTAPVPKPKDPCSTLAKEGDGASGFLSYNAVRDCYRAQTYKADVAAKTLTSVENLIGNIYVFLDQAKETSKAPFKTPKVDLMAGLKKIKDTKWKSDYDFNMALTYLTFSANDGHLAYR</sequence>
<feature type="chain" id="PRO_5040472451" evidence="2">
    <location>
        <begin position="21"/>
        <end position="193"/>
    </location>
</feature>
<protein>
    <submittedName>
        <fullName evidence="3">Uncharacterized protein</fullName>
    </submittedName>
</protein>
<feature type="non-terminal residue" evidence="3">
    <location>
        <position position="193"/>
    </location>
</feature>
<name>A0A9P6QQW0_9FUNG</name>
<dbReference type="EMBL" id="JAAAIN010004017">
    <property type="protein sequence ID" value="KAG0283096.1"/>
    <property type="molecule type" value="Genomic_DNA"/>
</dbReference>
<dbReference type="PANTHER" id="PTHR37049:SF4">
    <property type="entry name" value="RHODANESE DOMAIN-CONTAINING PROTEIN"/>
    <property type="match status" value="1"/>
</dbReference>
<evidence type="ECO:0000256" key="1">
    <source>
        <dbReference type="SAM" id="MobiDB-lite"/>
    </source>
</evidence>
<proteinExistence type="predicted"/>
<evidence type="ECO:0000313" key="3">
    <source>
        <dbReference type="EMBL" id="KAG0283096.1"/>
    </source>
</evidence>
<dbReference type="Proteomes" id="UP000823405">
    <property type="component" value="Unassembled WGS sequence"/>
</dbReference>
<dbReference type="PANTHER" id="PTHR37049">
    <property type="entry name" value="PEPTIDASE S41 FAMILY PROTEIN"/>
    <property type="match status" value="1"/>
</dbReference>
<keyword evidence="2" id="KW-0732">Signal</keyword>